<dbReference type="AlphaFoldDB" id="A0AAP0NZC9"/>
<keyword evidence="2" id="KW-1185">Reference proteome</keyword>
<proteinExistence type="predicted"/>
<organism evidence="1 2">
    <name type="scientific">Stephania cephalantha</name>
    <dbReference type="NCBI Taxonomy" id="152367"/>
    <lineage>
        <taxon>Eukaryota</taxon>
        <taxon>Viridiplantae</taxon>
        <taxon>Streptophyta</taxon>
        <taxon>Embryophyta</taxon>
        <taxon>Tracheophyta</taxon>
        <taxon>Spermatophyta</taxon>
        <taxon>Magnoliopsida</taxon>
        <taxon>Ranunculales</taxon>
        <taxon>Menispermaceae</taxon>
        <taxon>Menispermoideae</taxon>
        <taxon>Cissampelideae</taxon>
        <taxon>Stephania</taxon>
    </lineage>
</organism>
<dbReference type="Proteomes" id="UP001419268">
    <property type="component" value="Unassembled WGS sequence"/>
</dbReference>
<gene>
    <name evidence="1" type="ORF">Scep_014403</name>
</gene>
<dbReference type="Pfam" id="PF03004">
    <property type="entry name" value="Transposase_24"/>
    <property type="match status" value="1"/>
</dbReference>
<sequence length="301" mass="34020">MGCNFSTTDSSKTPPTVNELYLHLHTVNHDGMTFIDIRSERFYDRLQRRRLELTQATSDQPVDDETVYLNVAGECPKGRVYGLGSLGRKKRRYADPGASTSQMPEMVTRAEFDIVAEQLRKFTLFKSCVVPCLRPILEDPSNLQIFFDYYAIAKPPISKELHEKMLNFMPSLAVISMDNYNDSSHPRLTNYDTLLENIPGLKEGKPAHAPNMILSRVVAQDTEADSSNRTIEVPSSRIVIIEGIYALSEKLRPLLDLRAKHQIRRRQELTQTTPDQPLDDEAMCYKVAGGLSPKDVSDGLE</sequence>
<evidence type="ECO:0000313" key="2">
    <source>
        <dbReference type="Proteomes" id="UP001419268"/>
    </source>
</evidence>
<evidence type="ECO:0000313" key="1">
    <source>
        <dbReference type="EMBL" id="KAK9125557.1"/>
    </source>
</evidence>
<name>A0AAP0NZC9_9MAGN</name>
<evidence type="ECO:0008006" key="3">
    <source>
        <dbReference type="Google" id="ProtNLM"/>
    </source>
</evidence>
<protein>
    <recommendedName>
        <fullName evidence="3">Phosphoribulokinase/uridine kinase domain-containing protein</fullName>
    </recommendedName>
</protein>
<dbReference type="InterPro" id="IPR027417">
    <property type="entry name" value="P-loop_NTPase"/>
</dbReference>
<dbReference type="InterPro" id="IPR004252">
    <property type="entry name" value="Probable_transposase_24"/>
</dbReference>
<comment type="caution">
    <text evidence="1">The sequence shown here is derived from an EMBL/GenBank/DDBJ whole genome shotgun (WGS) entry which is preliminary data.</text>
</comment>
<dbReference type="Gene3D" id="3.40.50.300">
    <property type="entry name" value="P-loop containing nucleotide triphosphate hydrolases"/>
    <property type="match status" value="1"/>
</dbReference>
<dbReference type="EMBL" id="JBBNAG010000006">
    <property type="protein sequence ID" value="KAK9125557.1"/>
    <property type="molecule type" value="Genomic_DNA"/>
</dbReference>
<accession>A0AAP0NZC9</accession>
<reference evidence="1 2" key="1">
    <citation type="submission" date="2024-01" db="EMBL/GenBank/DDBJ databases">
        <title>Genome assemblies of Stephania.</title>
        <authorList>
            <person name="Yang L."/>
        </authorList>
    </citation>
    <scope>NUCLEOTIDE SEQUENCE [LARGE SCALE GENOMIC DNA]</scope>
    <source>
        <strain evidence="1">JXDWG</strain>
        <tissue evidence="1">Leaf</tissue>
    </source>
</reference>